<dbReference type="Proteomes" id="UP000219565">
    <property type="component" value="Unassembled WGS sequence"/>
</dbReference>
<dbReference type="InterPro" id="IPR018060">
    <property type="entry name" value="HTH_AraC"/>
</dbReference>
<accession>A0A285LYA4</accession>
<dbReference type="PANTHER" id="PTHR47894">
    <property type="entry name" value="HTH-TYPE TRANSCRIPTIONAL REGULATOR GADX"/>
    <property type="match status" value="1"/>
</dbReference>
<evidence type="ECO:0000256" key="1">
    <source>
        <dbReference type="ARBA" id="ARBA00023015"/>
    </source>
</evidence>
<feature type="domain" description="HTH araC/xylS-type" evidence="4">
    <location>
        <begin position="25"/>
        <end position="126"/>
    </location>
</feature>
<dbReference type="GO" id="GO:0003700">
    <property type="term" value="F:DNA-binding transcription factor activity"/>
    <property type="evidence" value="ECO:0007669"/>
    <property type="project" value="InterPro"/>
</dbReference>
<organism evidence="5 6">
    <name type="scientific">Nocardia amikacinitolerans</name>
    <dbReference type="NCBI Taxonomy" id="756689"/>
    <lineage>
        <taxon>Bacteria</taxon>
        <taxon>Bacillati</taxon>
        <taxon>Actinomycetota</taxon>
        <taxon>Actinomycetes</taxon>
        <taxon>Mycobacteriales</taxon>
        <taxon>Nocardiaceae</taxon>
        <taxon>Nocardia</taxon>
    </lineage>
</organism>
<dbReference type="PANTHER" id="PTHR47894:SF1">
    <property type="entry name" value="HTH-TYPE TRANSCRIPTIONAL REGULATOR VQSM"/>
    <property type="match status" value="1"/>
</dbReference>
<evidence type="ECO:0000313" key="6">
    <source>
        <dbReference type="Proteomes" id="UP000219565"/>
    </source>
</evidence>
<dbReference type="InterPro" id="IPR009057">
    <property type="entry name" value="Homeodomain-like_sf"/>
</dbReference>
<dbReference type="SMART" id="SM00342">
    <property type="entry name" value="HTH_ARAC"/>
    <property type="match status" value="1"/>
</dbReference>
<sequence>MSVSKLSGSVSVRRRDRLPGKGIRSGIVGAVRDELVRDPAAIPDLPRVAAALFLSSRTLSRRLNAEGTSFRALVDEVRRARSEQLLGHTRLTTEQVASRLGYSESASFIRAFRRWNGCPPQQFRSRGGHSG</sequence>
<keyword evidence="2 5" id="KW-0238">DNA-binding</keyword>
<keyword evidence="3" id="KW-0804">Transcription</keyword>
<dbReference type="Gene3D" id="1.10.10.60">
    <property type="entry name" value="Homeodomain-like"/>
    <property type="match status" value="1"/>
</dbReference>
<dbReference type="EMBL" id="OBEG01000008">
    <property type="protein sequence ID" value="SNY89443.1"/>
    <property type="molecule type" value="Genomic_DNA"/>
</dbReference>
<dbReference type="AlphaFoldDB" id="A0A285LYA4"/>
<gene>
    <name evidence="5" type="ORF">SAMN04244553_6456</name>
</gene>
<evidence type="ECO:0000259" key="4">
    <source>
        <dbReference type="PROSITE" id="PS01124"/>
    </source>
</evidence>
<dbReference type="Pfam" id="PF12833">
    <property type="entry name" value="HTH_18"/>
    <property type="match status" value="1"/>
</dbReference>
<dbReference type="SUPFAM" id="SSF46689">
    <property type="entry name" value="Homeodomain-like"/>
    <property type="match status" value="1"/>
</dbReference>
<dbReference type="STRING" id="1379680.GCA_001612615_00812"/>
<keyword evidence="6" id="KW-1185">Reference proteome</keyword>
<evidence type="ECO:0000313" key="5">
    <source>
        <dbReference type="EMBL" id="SNY89443.1"/>
    </source>
</evidence>
<evidence type="ECO:0000256" key="3">
    <source>
        <dbReference type="ARBA" id="ARBA00023163"/>
    </source>
</evidence>
<proteinExistence type="predicted"/>
<dbReference type="GO" id="GO:0005829">
    <property type="term" value="C:cytosol"/>
    <property type="evidence" value="ECO:0007669"/>
    <property type="project" value="TreeGrafter"/>
</dbReference>
<protein>
    <submittedName>
        <fullName evidence="5">AraC-type DNA-binding protein</fullName>
    </submittedName>
</protein>
<dbReference type="GO" id="GO:0000976">
    <property type="term" value="F:transcription cis-regulatory region binding"/>
    <property type="evidence" value="ECO:0007669"/>
    <property type="project" value="TreeGrafter"/>
</dbReference>
<dbReference type="PROSITE" id="PS01124">
    <property type="entry name" value="HTH_ARAC_FAMILY_2"/>
    <property type="match status" value="1"/>
</dbReference>
<reference evidence="5 6" key="1">
    <citation type="submission" date="2017-09" db="EMBL/GenBank/DDBJ databases">
        <authorList>
            <person name="Ehlers B."/>
            <person name="Leendertz F.H."/>
        </authorList>
    </citation>
    <scope>NUCLEOTIDE SEQUENCE [LARGE SCALE GENOMIC DNA]</scope>
    <source>
        <strain evidence="5 6">DSM 45537</strain>
    </source>
</reference>
<keyword evidence="1" id="KW-0805">Transcription regulation</keyword>
<evidence type="ECO:0000256" key="2">
    <source>
        <dbReference type="ARBA" id="ARBA00023125"/>
    </source>
</evidence>
<name>A0A285LYA4_9NOCA</name>